<accession>A0A915NAA3</accession>
<feature type="compositionally biased region" description="Gly residues" evidence="2">
    <location>
        <begin position="227"/>
        <end position="236"/>
    </location>
</feature>
<keyword evidence="3" id="KW-1133">Transmembrane helix</keyword>
<dbReference type="PANTHER" id="PTHR24637:SF284">
    <property type="entry name" value="NEMATODE CUTICLE COLLAGEN N-TERMINAL DOMAIN-CONTAINING PROTEIN"/>
    <property type="match status" value="1"/>
</dbReference>
<evidence type="ECO:0000256" key="3">
    <source>
        <dbReference type="SAM" id="Phobius"/>
    </source>
</evidence>
<dbReference type="AlphaFoldDB" id="A0A915NAA3"/>
<dbReference type="GO" id="GO:0042302">
    <property type="term" value="F:structural constituent of cuticle"/>
    <property type="evidence" value="ECO:0007669"/>
    <property type="project" value="InterPro"/>
</dbReference>
<evidence type="ECO:0000313" key="5">
    <source>
        <dbReference type="Proteomes" id="UP000887561"/>
    </source>
</evidence>
<feature type="transmembrane region" description="Helical" evidence="3">
    <location>
        <begin position="20"/>
        <end position="43"/>
    </location>
</feature>
<feature type="compositionally biased region" description="Pro residues" evidence="2">
    <location>
        <begin position="213"/>
        <end position="222"/>
    </location>
</feature>
<feature type="compositionally biased region" description="Low complexity" evidence="2">
    <location>
        <begin position="112"/>
        <end position="127"/>
    </location>
</feature>
<name>A0A915NAA3_MELJA</name>
<evidence type="ECO:0000313" key="6">
    <source>
        <dbReference type="WBParaSite" id="scaffold8695_cov229.g13280"/>
    </source>
</evidence>
<feature type="region of interest" description="Disordered" evidence="2">
    <location>
        <begin position="159"/>
        <end position="247"/>
    </location>
</feature>
<keyword evidence="5" id="KW-1185">Reference proteome</keyword>
<feature type="domain" description="Nematode cuticle collagen N-terminal" evidence="4">
    <location>
        <begin position="19"/>
        <end position="71"/>
    </location>
</feature>
<dbReference type="SMART" id="SM01088">
    <property type="entry name" value="Col_cuticle_N"/>
    <property type="match status" value="1"/>
</dbReference>
<keyword evidence="1" id="KW-0677">Repeat</keyword>
<evidence type="ECO:0000256" key="1">
    <source>
        <dbReference type="ARBA" id="ARBA00022737"/>
    </source>
</evidence>
<sequence>MGIHSEEERGRREAETLRALAFFGVCLSTVATLICVLVVPLAYQHFQQFGTQMNDELDFCKLRAGNILREVTRTQMLAELGGSHRHTRQAGYGGGESAPVEKPAPAYGGGEAAVVKKPPASKPAIAPTNSASYGETAAVTSSSASTGGGGGCCGCGQSPAGPPGPPGPPGPDGQPGEAGKSGNPGQDAPPPPPPPKVEPCQTCEPAQDGHPGPQGPPGPPGSPGENGPPGEGGKPGPKGPPGPPGLD</sequence>
<organism evidence="5 6">
    <name type="scientific">Meloidogyne javanica</name>
    <name type="common">Root-knot nematode worm</name>
    <dbReference type="NCBI Taxonomy" id="6303"/>
    <lineage>
        <taxon>Eukaryota</taxon>
        <taxon>Metazoa</taxon>
        <taxon>Ecdysozoa</taxon>
        <taxon>Nematoda</taxon>
        <taxon>Chromadorea</taxon>
        <taxon>Rhabditida</taxon>
        <taxon>Tylenchina</taxon>
        <taxon>Tylenchomorpha</taxon>
        <taxon>Tylenchoidea</taxon>
        <taxon>Meloidogynidae</taxon>
        <taxon>Meloidogyninae</taxon>
        <taxon>Meloidogyne</taxon>
        <taxon>Meloidogyne incognita group</taxon>
    </lineage>
</organism>
<feature type="region of interest" description="Disordered" evidence="2">
    <location>
        <begin position="80"/>
        <end position="134"/>
    </location>
</feature>
<protein>
    <submittedName>
        <fullName evidence="6">Nematode cuticle collagen N-terminal domain-containing protein</fullName>
    </submittedName>
</protein>
<dbReference type="PANTHER" id="PTHR24637">
    <property type="entry name" value="COLLAGEN"/>
    <property type="match status" value="1"/>
</dbReference>
<feature type="compositionally biased region" description="Pro residues" evidence="2">
    <location>
        <begin position="237"/>
        <end position="247"/>
    </location>
</feature>
<dbReference type="Pfam" id="PF01391">
    <property type="entry name" value="Collagen"/>
    <property type="match status" value="1"/>
</dbReference>
<keyword evidence="3" id="KW-0812">Transmembrane</keyword>
<feature type="compositionally biased region" description="Pro residues" evidence="2">
    <location>
        <begin position="160"/>
        <end position="172"/>
    </location>
</feature>
<dbReference type="Proteomes" id="UP000887561">
    <property type="component" value="Unplaced"/>
</dbReference>
<dbReference type="Pfam" id="PF01484">
    <property type="entry name" value="Col_cuticle_N"/>
    <property type="match status" value="1"/>
</dbReference>
<dbReference type="InterPro" id="IPR008160">
    <property type="entry name" value="Collagen"/>
</dbReference>
<feature type="compositionally biased region" description="Pro residues" evidence="2">
    <location>
        <begin position="187"/>
        <end position="197"/>
    </location>
</feature>
<evidence type="ECO:0000256" key="2">
    <source>
        <dbReference type="SAM" id="MobiDB-lite"/>
    </source>
</evidence>
<proteinExistence type="predicted"/>
<evidence type="ECO:0000259" key="4">
    <source>
        <dbReference type="SMART" id="SM01088"/>
    </source>
</evidence>
<keyword evidence="3" id="KW-0472">Membrane</keyword>
<reference evidence="6" key="1">
    <citation type="submission" date="2022-11" db="UniProtKB">
        <authorList>
            <consortium name="WormBaseParasite"/>
        </authorList>
    </citation>
    <scope>IDENTIFICATION</scope>
</reference>
<dbReference type="InterPro" id="IPR002486">
    <property type="entry name" value="Col_cuticle_N"/>
</dbReference>
<dbReference type="WBParaSite" id="scaffold8695_cov229.g13280">
    <property type="protein sequence ID" value="scaffold8695_cov229.g13280"/>
    <property type="gene ID" value="scaffold8695_cov229.g13280"/>
</dbReference>